<dbReference type="InterPro" id="IPR013780">
    <property type="entry name" value="Glyco_hydro_b"/>
</dbReference>
<dbReference type="InParanoid" id="A0A316VAN4"/>
<dbReference type="STRING" id="1280837.A0A316VAN4"/>
<accession>A0A316VAN4</accession>
<evidence type="ECO:0000259" key="4">
    <source>
        <dbReference type="SMART" id="SM00642"/>
    </source>
</evidence>
<dbReference type="PANTHER" id="PTHR10357">
    <property type="entry name" value="ALPHA-AMYLASE FAMILY MEMBER"/>
    <property type="match status" value="1"/>
</dbReference>
<protein>
    <submittedName>
        <fullName evidence="5">Alpha-glucosidase maltase</fullName>
    </submittedName>
</protein>
<dbReference type="GO" id="GO:0004556">
    <property type="term" value="F:alpha-amylase activity"/>
    <property type="evidence" value="ECO:0007669"/>
    <property type="project" value="TreeGrafter"/>
</dbReference>
<dbReference type="SUPFAM" id="SSF51445">
    <property type="entry name" value="(Trans)glycosidases"/>
    <property type="match status" value="1"/>
</dbReference>
<dbReference type="FunFam" id="3.20.20.80:FF:000087">
    <property type="entry name" value="Oligo-1,6-glucosidase IMA1"/>
    <property type="match status" value="1"/>
</dbReference>
<dbReference type="GO" id="GO:0004574">
    <property type="term" value="F:oligo-1,6-glucosidase activity"/>
    <property type="evidence" value="ECO:0007669"/>
    <property type="project" value="TreeGrafter"/>
</dbReference>
<dbReference type="SMART" id="SM00642">
    <property type="entry name" value="Aamy"/>
    <property type="match status" value="1"/>
</dbReference>
<feature type="domain" description="Glycosyl hydrolase family 13 catalytic" evidence="4">
    <location>
        <begin position="18"/>
        <end position="438"/>
    </location>
</feature>
<dbReference type="EMBL" id="KZ819605">
    <property type="protein sequence ID" value="PWN32585.1"/>
    <property type="molecule type" value="Genomic_DNA"/>
</dbReference>
<dbReference type="GO" id="GO:0000025">
    <property type="term" value="P:maltose catabolic process"/>
    <property type="evidence" value="ECO:0007669"/>
    <property type="project" value="TreeGrafter"/>
</dbReference>
<keyword evidence="6" id="KW-1185">Reference proteome</keyword>
<dbReference type="InterPro" id="IPR045857">
    <property type="entry name" value="O16G_dom_2"/>
</dbReference>
<organism evidence="5 6">
    <name type="scientific">Meira miltonrushii</name>
    <dbReference type="NCBI Taxonomy" id="1280837"/>
    <lineage>
        <taxon>Eukaryota</taxon>
        <taxon>Fungi</taxon>
        <taxon>Dikarya</taxon>
        <taxon>Basidiomycota</taxon>
        <taxon>Ustilaginomycotina</taxon>
        <taxon>Exobasidiomycetes</taxon>
        <taxon>Exobasidiales</taxon>
        <taxon>Brachybasidiaceae</taxon>
        <taxon>Meira</taxon>
    </lineage>
</organism>
<dbReference type="Gene3D" id="3.20.20.80">
    <property type="entry name" value="Glycosidases"/>
    <property type="match status" value="1"/>
</dbReference>
<evidence type="ECO:0000313" key="6">
    <source>
        <dbReference type="Proteomes" id="UP000245771"/>
    </source>
</evidence>
<dbReference type="InterPro" id="IPR006047">
    <property type="entry name" value="GH13_cat_dom"/>
</dbReference>
<dbReference type="AlphaFoldDB" id="A0A316VAN4"/>
<comment type="similarity">
    <text evidence="1">Belongs to the glycosyl hydrolase 13 family.</text>
</comment>
<dbReference type="Proteomes" id="UP000245771">
    <property type="component" value="Unassembled WGS sequence"/>
</dbReference>
<proteinExistence type="inferred from homology"/>
<dbReference type="Gene3D" id="3.90.400.10">
    <property type="entry name" value="Oligo-1,6-glucosidase, Domain 2"/>
    <property type="match status" value="1"/>
</dbReference>
<sequence length="585" mass="67165">MCDSERQVPWWREAVVYQIWPKSFYSARGTSTGDIQGIIEKLDYLKSLGVDTVWLSPHYASPMVDEGYDISDYQDINPLFGTLADADELIKQCHDRQMRVIFDLVAAYTSDQHKWFQESCSAAEGNPKRDWYIWRPAKVDANGNRRPPTNWASSFGGSAWEWNEERQQYYLHTYTKQQPDLNWRNEECRKAIYENAIEFWLKRGLDGFRVDTCNIYSKPEVFTNAPITKPEAEWQSPDSIIANGPHIHEYLKEMGQIFEKYDAVSVGELGRSTSTEEALKYVASSAKELSMVFLFDVVNMGRVKGEKFTPKPWTVSELAKLTEKLQTYVDDHDAWQTTLLESHDTARSVSRFSNDSLKFHSISAKMLCVYTVMLSGTLFLYQGMDIAMTNIPSFWGQEEYLDVQTINFLKEQREKGKSETEINQLMRGINLLARDNARTPVQWGDGPNAGFTAANAKPWMRINDNYKQVNIAQQETDGDSVLNFYRKAIAVRKQYPALFINGKFSLLLYYDDKHEGSKVLAFAKLDQSHSEEKSFPKAIVLLNFSAGMQDVPIDGLQEGKVLLSNYSPDEPSERLQPYESRVMIL</sequence>
<dbReference type="Pfam" id="PF00128">
    <property type="entry name" value="Alpha-amylase"/>
    <property type="match status" value="1"/>
</dbReference>
<dbReference type="RefSeq" id="XP_025352887.1">
    <property type="nucleotide sequence ID" value="XM_025501881.1"/>
</dbReference>
<evidence type="ECO:0000256" key="3">
    <source>
        <dbReference type="ARBA" id="ARBA00026248"/>
    </source>
</evidence>
<dbReference type="FunFam" id="3.90.400.10:FF:000001">
    <property type="entry name" value="Maltase A3, isoform A"/>
    <property type="match status" value="1"/>
</dbReference>
<dbReference type="OrthoDB" id="1740265at2759"/>
<dbReference type="CDD" id="cd11333">
    <property type="entry name" value="AmyAc_SI_OligoGlu_DGase"/>
    <property type="match status" value="1"/>
</dbReference>
<reference evidence="5 6" key="1">
    <citation type="journal article" date="2018" name="Mol. Biol. Evol.">
        <title>Broad Genomic Sampling Reveals a Smut Pathogenic Ancestry of the Fungal Clade Ustilaginomycotina.</title>
        <authorList>
            <person name="Kijpornyongpan T."/>
            <person name="Mondo S.J."/>
            <person name="Barry K."/>
            <person name="Sandor L."/>
            <person name="Lee J."/>
            <person name="Lipzen A."/>
            <person name="Pangilinan J."/>
            <person name="LaButti K."/>
            <person name="Hainaut M."/>
            <person name="Henrissat B."/>
            <person name="Grigoriev I.V."/>
            <person name="Spatafora J.W."/>
            <person name="Aime M.C."/>
        </authorList>
    </citation>
    <scope>NUCLEOTIDE SEQUENCE [LARGE SCALE GENOMIC DNA]</scope>
    <source>
        <strain evidence="5 6">MCA 3882</strain>
    </source>
</reference>
<name>A0A316VAN4_9BASI</name>
<evidence type="ECO:0000313" key="5">
    <source>
        <dbReference type="EMBL" id="PWN32585.1"/>
    </source>
</evidence>
<dbReference type="GeneID" id="37023662"/>
<evidence type="ECO:0000256" key="1">
    <source>
        <dbReference type="ARBA" id="ARBA00008061"/>
    </source>
</evidence>
<dbReference type="GO" id="GO:0004575">
    <property type="term" value="F:sucrose alpha-glucosidase activity"/>
    <property type="evidence" value="ECO:0007669"/>
    <property type="project" value="TreeGrafter"/>
</dbReference>
<keyword evidence="3" id="KW-0462">Maltose metabolism</keyword>
<dbReference type="Gene3D" id="2.60.40.1180">
    <property type="entry name" value="Golgi alpha-mannosidase II"/>
    <property type="match status" value="1"/>
</dbReference>
<dbReference type="InterPro" id="IPR017853">
    <property type="entry name" value="GH"/>
</dbReference>
<gene>
    <name evidence="5" type="ORF">FA14DRAFT_191679</name>
</gene>
<evidence type="ECO:0000256" key="2">
    <source>
        <dbReference type="ARBA" id="ARBA00023180"/>
    </source>
</evidence>
<dbReference type="PANTHER" id="PTHR10357:SF179">
    <property type="entry name" value="NEUTRAL AND BASIC AMINO ACID TRANSPORT PROTEIN RBAT"/>
    <property type="match status" value="1"/>
</dbReference>
<keyword evidence="2" id="KW-0325">Glycoprotein</keyword>
<dbReference type="GO" id="GO:0005987">
    <property type="term" value="P:sucrose catabolic process"/>
    <property type="evidence" value="ECO:0007669"/>
    <property type="project" value="TreeGrafter"/>
</dbReference>
<dbReference type="GO" id="GO:0033934">
    <property type="term" value="F:glucan 1,4-alpha-maltotriohydrolase activity"/>
    <property type="evidence" value="ECO:0007669"/>
    <property type="project" value="TreeGrafter"/>
</dbReference>
<dbReference type="FunCoup" id="A0A316VAN4">
    <property type="interactions" value="26"/>
</dbReference>